<organism evidence="2 3">
    <name type="scientific">Herpetosiphon geysericola</name>
    <dbReference type="NCBI Taxonomy" id="70996"/>
    <lineage>
        <taxon>Bacteria</taxon>
        <taxon>Bacillati</taxon>
        <taxon>Chloroflexota</taxon>
        <taxon>Chloroflexia</taxon>
        <taxon>Herpetosiphonales</taxon>
        <taxon>Herpetosiphonaceae</taxon>
        <taxon>Herpetosiphon</taxon>
    </lineage>
</organism>
<dbReference type="Proteomes" id="UP000050277">
    <property type="component" value="Unassembled WGS sequence"/>
</dbReference>
<keyword evidence="1" id="KW-0732">Signal</keyword>
<sequence>MRKTLSTILLALTVIAPTLITPAPTHATTNDVPLMNIDCNSPSINFSPEYMIDNTDPSVKYTGVWRSESGHPLTNAYNGTQHVSMGGGYTVSYTVTTGAYRFAMGYVMRPDGGKVSVFYNGQLLGIVDTYAPTLQKNCAVEFYWGPGPGKYEFRTMAAHNPLSTGSRFFFDFVNLEP</sequence>
<gene>
    <name evidence="2" type="ORF">SE18_23570</name>
</gene>
<evidence type="ECO:0000313" key="3">
    <source>
        <dbReference type="Proteomes" id="UP000050277"/>
    </source>
</evidence>
<dbReference type="EMBL" id="LGKP01000037">
    <property type="protein sequence ID" value="KPL80601.1"/>
    <property type="molecule type" value="Genomic_DNA"/>
</dbReference>
<name>A0A0P6XK86_9CHLR</name>
<evidence type="ECO:0000313" key="2">
    <source>
        <dbReference type="EMBL" id="KPL80601.1"/>
    </source>
</evidence>
<dbReference type="RefSeq" id="WP_054536926.1">
    <property type="nucleotide sequence ID" value="NZ_LGKP01000037.1"/>
</dbReference>
<accession>A0A0P6XK86</accession>
<dbReference type="OrthoDB" id="9807519at2"/>
<evidence type="ECO:0000256" key="1">
    <source>
        <dbReference type="SAM" id="SignalP"/>
    </source>
</evidence>
<feature type="chain" id="PRO_5006133102" description="PA14 domain-containing protein" evidence="1">
    <location>
        <begin position="28"/>
        <end position="177"/>
    </location>
</feature>
<keyword evidence="3" id="KW-1185">Reference proteome</keyword>
<protein>
    <recommendedName>
        <fullName evidence="4">PA14 domain-containing protein</fullName>
    </recommendedName>
</protein>
<reference evidence="2 3" key="1">
    <citation type="submission" date="2015-07" db="EMBL/GenBank/DDBJ databases">
        <title>Whole genome sequence of Herpetosiphon geysericola DSM 7119.</title>
        <authorList>
            <person name="Hemp J."/>
            <person name="Ward L.M."/>
            <person name="Pace L.A."/>
            <person name="Fischer W.W."/>
        </authorList>
    </citation>
    <scope>NUCLEOTIDE SEQUENCE [LARGE SCALE GENOMIC DNA]</scope>
    <source>
        <strain evidence="2 3">DSM 7119</strain>
    </source>
</reference>
<dbReference type="AlphaFoldDB" id="A0A0P6XK86"/>
<evidence type="ECO:0008006" key="4">
    <source>
        <dbReference type="Google" id="ProtNLM"/>
    </source>
</evidence>
<proteinExistence type="predicted"/>
<feature type="signal peptide" evidence="1">
    <location>
        <begin position="1"/>
        <end position="27"/>
    </location>
</feature>
<comment type="caution">
    <text evidence="2">The sequence shown here is derived from an EMBL/GenBank/DDBJ whole genome shotgun (WGS) entry which is preliminary data.</text>
</comment>